<proteinExistence type="predicted"/>
<evidence type="ECO:0000256" key="3">
    <source>
        <dbReference type="ARBA" id="ARBA00022692"/>
    </source>
</evidence>
<evidence type="ECO:0000256" key="5">
    <source>
        <dbReference type="ARBA" id="ARBA00023136"/>
    </source>
</evidence>
<feature type="transmembrane region" description="Helical" evidence="6">
    <location>
        <begin position="45"/>
        <end position="67"/>
    </location>
</feature>
<evidence type="ECO:0000313" key="8">
    <source>
        <dbReference type="Proteomes" id="UP000319897"/>
    </source>
</evidence>
<dbReference type="AlphaFoldDB" id="A0A501XIE2"/>
<feature type="transmembrane region" description="Helical" evidence="6">
    <location>
        <begin position="147"/>
        <end position="176"/>
    </location>
</feature>
<reference evidence="7 8" key="1">
    <citation type="submission" date="2019-06" db="EMBL/GenBank/DDBJ databases">
        <authorList>
            <person name="Lee I."/>
            <person name="Jang G.I."/>
            <person name="Hwang C.Y."/>
        </authorList>
    </citation>
    <scope>NUCLEOTIDE SEQUENCE [LARGE SCALE GENOMIC DNA]</scope>
    <source>
        <strain evidence="7 8">PAMC 28131</strain>
    </source>
</reference>
<feature type="transmembrane region" description="Helical" evidence="6">
    <location>
        <begin position="196"/>
        <end position="214"/>
    </location>
</feature>
<dbReference type="PANTHER" id="PTHR30213">
    <property type="entry name" value="INNER MEMBRANE PROTEIN YHJD"/>
    <property type="match status" value="1"/>
</dbReference>
<dbReference type="EMBL" id="VFSU01000028">
    <property type="protein sequence ID" value="TPE60073.1"/>
    <property type="molecule type" value="Genomic_DNA"/>
</dbReference>
<accession>A0A501XIE2</accession>
<evidence type="ECO:0000313" key="7">
    <source>
        <dbReference type="EMBL" id="TPE60073.1"/>
    </source>
</evidence>
<keyword evidence="5 6" id="KW-0472">Membrane</keyword>
<feature type="transmembrane region" description="Helical" evidence="6">
    <location>
        <begin position="257"/>
        <end position="279"/>
    </location>
</feature>
<evidence type="ECO:0000256" key="2">
    <source>
        <dbReference type="ARBA" id="ARBA00022475"/>
    </source>
</evidence>
<keyword evidence="8" id="KW-1185">Reference proteome</keyword>
<protein>
    <submittedName>
        <fullName evidence="7">YihY/virulence factor BrkB family protein</fullName>
    </submittedName>
</protein>
<dbReference type="Proteomes" id="UP000319897">
    <property type="component" value="Unassembled WGS sequence"/>
</dbReference>
<comment type="caution">
    <text evidence="7">The sequence shown here is derived from an EMBL/GenBank/DDBJ whole genome shotgun (WGS) entry which is preliminary data.</text>
</comment>
<dbReference type="RefSeq" id="WP_140928599.1">
    <property type="nucleotide sequence ID" value="NZ_VFSU01000028.1"/>
</dbReference>
<dbReference type="PIRSF" id="PIRSF035875">
    <property type="entry name" value="RNase_BN"/>
    <property type="match status" value="1"/>
</dbReference>
<keyword evidence="2" id="KW-1003">Cell membrane</keyword>
<dbReference type="PANTHER" id="PTHR30213:SF0">
    <property type="entry name" value="UPF0761 MEMBRANE PROTEIN YIHY"/>
    <property type="match status" value="1"/>
</dbReference>
<dbReference type="GO" id="GO:0005886">
    <property type="term" value="C:plasma membrane"/>
    <property type="evidence" value="ECO:0007669"/>
    <property type="project" value="UniProtKB-SubCell"/>
</dbReference>
<comment type="subcellular location">
    <subcellularLocation>
        <location evidence="1">Cell membrane</location>
        <topology evidence="1">Multi-pass membrane protein</topology>
    </subcellularLocation>
</comment>
<keyword evidence="3 6" id="KW-0812">Transmembrane</keyword>
<name>A0A501XIE2_9SPHN</name>
<sequence length="290" mass="31513">MTIPGLAELEGWFARLAAKRPRTIGIARRVIGRTLRDGYIHAGNIAYLSLVTLLPLIILITAVTVAFGETDAGRYAIEGLLRALPYDIARLFEPVIEEVLQARTGNLLWIGGLVALWTVTTFIETLRDISLRAFDLPPDGGFLHYRLQSLAGTLVAVLLVVVIFLLQVSLVVAIRAVESLVPRGIDLPGWIDWSRVVTPIVLFLVLWALLKLLTPPSMRYSPTWPGALITTIAWSIGSLLLGPTFSSFSHMGLTYGALSGVMLALLFFYGVGFALVAGVEVNAALADSYD</sequence>
<dbReference type="InterPro" id="IPR017039">
    <property type="entry name" value="Virul_fac_BrkB"/>
</dbReference>
<dbReference type="Pfam" id="PF03631">
    <property type="entry name" value="Virul_fac_BrkB"/>
    <property type="match status" value="1"/>
</dbReference>
<evidence type="ECO:0000256" key="4">
    <source>
        <dbReference type="ARBA" id="ARBA00022989"/>
    </source>
</evidence>
<gene>
    <name evidence="7" type="ORF">FJQ54_11695</name>
</gene>
<dbReference type="OrthoDB" id="9781030at2"/>
<organism evidence="7 8">
    <name type="scientific">Sandaracinobacter neustonicus</name>
    <dbReference type="NCBI Taxonomy" id="1715348"/>
    <lineage>
        <taxon>Bacteria</taxon>
        <taxon>Pseudomonadati</taxon>
        <taxon>Pseudomonadota</taxon>
        <taxon>Alphaproteobacteria</taxon>
        <taxon>Sphingomonadales</taxon>
        <taxon>Sphingosinicellaceae</taxon>
        <taxon>Sandaracinobacter</taxon>
    </lineage>
</organism>
<evidence type="ECO:0000256" key="1">
    <source>
        <dbReference type="ARBA" id="ARBA00004651"/>
    </source>
</evidence>
<feature type="transmembrane region" description="Helical" evidence="6">
    <location>
        <begin position="226"/>
        <end position="245"/>
    </location>
</feature>
<keyword evidence="4 6" id="KW-1133">Transmembrane helix</keyword>
<evidence type="ECO:0000256" key="6">
    <source>
        <dbReference type="SAM" id="Phobius"/>
    </source>
</evidence>